<evidence type="ECO:0008006" key="3">
    <source>
        <dbReference type="Google" id="ProtNLM"/>
    </source>
</evidence>
<proteinExistence type="predicted"/>
<comment type="caution">
    <text evidence="1">The sequence shown here is derived from an EMBL/GenBank/DDBJ whole genome shotgun (WGS) entry which is preliminary data.</text>
</comment>
<name>A0A2G9YXN8_9BACT</name>
<dbReference type="Proteomes" id="UP000230273">
    <property type="component" value="Unassembled WGS sequence"/>
</dbReference>
<protein>
    <recommendedName>
        <fullName evidence="3">4-vinyl reductase 4VR domain-containing protein</fullName>
    </recommendedName>
</protein>
<dbReference type="Gene3D" id="3.30.1380.20">
    <property type="entry name" value="Trafficking protein particle complex subunit 3"/>
    <property type="match status" value="1"/>
</dbReference>
<dbReference type="InterPro" id="IPR024096">
    <property type="entry name" value="NO_sig/Golgi_transp_ligand-bd"/>
</dbReference>
<dbReference type="EMBL" id="PCRP01000004">
    <property type="protein sequence ID" value="PIP24015.1"/>
    <property type="molecule type" value="Genomic_DNA"/>
</dbReference>
<reference evidence="1 2" key="1">
    <citation type="submission" date="2017-09" db="EMBL/GenBank/DDBJ databases">
        <title>Depth-based differentiation of microbial function through sediment-hosted aquifers and enrichment of novel symbionts in the deep terrestrial subsurface.</title>
        <authorList>
            <person name="Probst A.J."/>
            <person name="Ladd B."/>
            <person name="Jarett J.K."/>
            <person name="Geller-Mcgrath D.E."/>
            <person name="Sieber C.M."/>
            <person name="Emerson J.B."/>
            <person name="Anantharaman K."/>
            <person name="Thomas B.C."/>
            <person name="Malmstrom R."/>
            <person name="Stieglmeier M."/>
            <person name="Klingl A."/>
            <person name="Woyke T."/>
            <person name="Ryan C.M."/>
            <person name="Banfield J.F."/>
        </authorList>
    </citation>
    <scope>NUCLEOTIDE SEQUENCE [LARGE SCALE GENOMIC DNA]</scope>
    <source>
        <strain evidence="1">CG23_combo_of_CG06-09_8_20_14_all_38_19</strain>
    </source>
</reference>
<dbReference type="AlphaFoldDB" id="A0A2G9YXN8"/>
<evidence type="ECO:0000313" key="1">
    <source>
        <dbReference type="EMBL" id="PIP24015.1"/>
    </source>
</evidence>
<sequence length="199" mass="23256">MEEILSEEELNKLLQIQGEVRGVAFRGDADFILHETGEQGLKRLEEAMAGIGQPIKYREIRPMDFYPLKLDTISLVVLKRLFHFDDERIQELGHYLAKVSVLLRLFMKYFVSLEKVAEEVPGMWRKHYTVGGLTVASLDKKNKEMIIRLENFNPHELYCQVFKGYFCSVMQMAVGKKPICDETKCAFKNDPYHEFTIKW</sequence>
<evidence type="ECO:0000313" key="2">
    <source>
        <dbReference type="Proteomes" id="UP000230273"/>
    </source>
</evidence>
<accession>A0A2G9YXN8</accession>
<dbReference type="SUPFAM" id="SSF111126">
    <property type="entry name" value="Ligand-binding domain in the NO signalling and Golgi transport"/>
    <property type="match status" value="1"/>
</dbReference>
<gene>
    <name evidence="1" type="ORF">COX36_00325</name>
</gene>
<organism evidence="1 2">
    <name type="scientific">Candidatus Nealsonbacteria bacterium CG23_combo_of_CG06-09_8_20_14_all_38_19</name>
    <dbReference type="NCBI Taxonomy" id="1974721"/>
    <lineage>
        <taxon>Bacteria</taxon>
        <taxon>Candidatus Nealsoniibacteriota</taxon>
    </lineage>
</organism>